<evidence type="ECO:0000256" key="7">
    <source>
        <dbReference type="ARBA" id="ARBA00022548"/>
    </source>
</evidence>
<evidence type="ECO:0000256" key="1">
    <source>
        <dbReference type="ARBA" id="ARBA00001971"/>
    </source>
</evidence>
<comment type="similarity">
    <text evidence="4">Belongs to the cytochrome P450 family.</text>
</comment>
<evidence type="ECO:0000256" key="2">
    <source>
        <dbReference type="ARBA" id="ARBA00004637"/>
    </source>
</evidence>
<evidence type="ECO:0000256" key="19">
    <source>
        <dbReference type="ARBA" id="ARBA00023221"/>
    </source>
</evidence>
<keyword evidence="14" id="KW-0503">Monooxygenase</keyword>
<evidence type="ECO:0000256" key="4">
    <source>
        <dbReference type="ARBA" id="ARBA00010617"/>
    </source>
</evidence>
<evidence type="ECO:0000313" key="25">
    <source>
        <dbReference type="EMBL" id="KAJ8302442.1"/>
    </source>
</evidence>
<keyword evidence="9" id="KW-0479">Metal-binding</keyword>
<dbReference type="EMBL" id="JARBDR010000917">
    <property type="protein sequence ID" value="KAJ8302442.1"/>
    <property type="molecule type" value="Genomic_DNA"/>
</dbReference>
<evidence type="ECO:0000256" key="11">
    <source>
        <dbReference type="ARBA" id="ARBA00022946"/>
    </source>
</evidence>
<evidence type="ECO:0000256" key="3">
    <source>
        <dbReference type="ARBA" id="ARBA00005108"/>
    </source>
</evidence>
<organism evidence="25 26">
    <name type="scientific">Tegillarca granosa</name>
    <name type="common">Malaysian cockle</name>
    <name type="synonym">Anadara granosa</name>
    <dbReference type="NCBI Taxonomy" id="220873"/>
    <lineage>
        <taxon>Eukaryota</taxon>
        <taxon>Metazoa</taxon>
        <taxon>Spiralia</taxon>
        <taxon>Lophotrochozoa</taxon>
        <taxon>Mollusca</taxon>
        <taxon>Bivalvia</taxon>
        <taxon>Autobranchia</taxon>
        <taxon>Pteriomorphia</taxon>
        <taxon>Arcoida</taxon>
        <taxon>Arcoidea</taxon>
        <taxon>Arcidae</taxon>
        <taxon>Tegillarca</taxon>
    </lineage>
</organism>
<protein>
    <recommendedName>
        <fullName evidence="6">Cholesterol side-chain cleavage enzyme, mitochondrial</fullName>
        <ecNumber evidence="5">1.14.15.6</ecNumber>
    </recommendedName>
    <alternativeName>
        <fullName evidence="21">CYPXIA1</fullName>
    </alternativeName>
    <alternativeName>
        <fullName evidence="23">Cholesterol desmolase</fullName>
    </alternativeName>
    <alternativeName>
        <fullName evidence="22">Cytochrome P450 11A1</fullName>
    </alternativeName>
    <alternativeName>
        <fullName evidence="24">Cytochrome P450(scc)</fullName>
    </alternativeName>
</protein>
<keyword evidence="13" id="KW-0408">Iron</keyword>
<keyword evidence="19" id="KW-0753">Steroid metabolism</keyword>
<keyword evidence="18" id="KW-1207">Sterol metabolism</keyword>
<evidence type="ECO:0000256" key="20">
    <source>
        <dbReference type="ARBA" id="ARBA00023250"/>
    </source>
</evidence>
<dbReference type="Proteomes" id="UP001217089">
    <property type="component" value="Unassembled WGS sequence"/>
</dbReference>
<gene>
    <name evidence="25" type="ORF">KUTeg_018838</name>
</gene>
<evidence type="ECO:0000256" key="16">
    <source>
        <dbReference type="ARBA" id="ARBA00023128"/>
    </source>
</evidence>
<comment type="cofactor">
    <cofactor evidence="1">
        <name>heme</name>
        <dbReference type="ChEBI" id="CHEBI:30413"/>
    </cofactor>
</comment>
<keyword evidence="17" id="KW-0472">Membrane</keyword>
<evidence type="ECO:0000256" key="8">
    <source>
        <dbReference type="ARBA" id="ARBA00022617"/>
    </source>
</evidence>
<dbReference type="Pfam" id="PF00067">
    <property type="entry name" value="p450"/>
    <property type="match status" value="2"/>
</dbReference>
<dbReference type="InterPro" id="IPR050479">
    <property type="entry name" value="CYP11_CYP27_families"/>
</dbReference>
<name>A0ABQ9EFU5_TEGGR</name>
<keyword evidence="7" id="KW-0153">Cholesterol metabolism</keyword>
<proteinExistence type="inferred from homology"/>
<reference evidence="25 26" key="1">
    <citation type="submission" date="2022-12" db="EMBL/GenBank/DDBJ databases">
        <title>Chromosome-level genome of Tegillarca granosa.</title>
        <authorList>
            <person name="Kim J."/>
        </authorList>
    </citation>
    <scope>NUCLEOTIDE SEQUENCE [LARGE SCALE GENOMIC DNA]</scope>
    <source>
        <strain evidence="25">Teg-2019</strain>
        <tissue evidence="25">Adductor muscle</tissue>
    </source>
</reference>
<evidence type="ECO:0000256" key="10">
    <source>
        <dbReference type="ARBA" id="ARBA00022792"/>
    </source>
</evidence>
<evidence type="ECO:0000313" key="26">
    <source>
        <dbReference type="Proteomes" id="UP001217089"/>
    </source>
</evidence>
<evidence type="ECO:0000256" key="5">
    <source>
        <dbReference type="ARBA" id="ARBA00012764"/>
    </source>
</evidence>
<dbReference type="Gene3D" id="1.10.630.10">
    <property type="entry name" value="Cytochrome P450"/>
    <property type="match status" value="2"/>
</dbReference>
<evidence type="ECO:0000256" key="22">
    <source>
        <dbReference type="ARBA" id="ARBA00032666"/>
    </source>
</evidence>
<evidence type="ECO:0000256" key="17">
    <source>
        <dbReference type="ARBA" id="ARBA00023136"/>
    </source>
</evidence>
<keyword evidence="11" id="KW-0809">Transit peptide</keyword>
<dbReference type="PANTHER" id="PTHR24279:SF3">
    <property type="entry name" value="CHOLESTEROL SIDE-CHAIN CLEAVAGE ENZYME, MITOCHONDRIAL"/>
    <property type="match status" value="1"/>
</dbReference>
<dbReference type="InterPro" id="IPR036396">
    <property type="entry name" value="Cyt_P450_sf"/>
</dbReference>
<keyword evidence="10" id="KW-0999">Mitochondrion inner membrane</keyword>
<evidence type="ECO:0000256" key="14">
    <source>
        <dbReference type="ARBA" id="ARBA00023033"/>
    </source>
</evidence>
<evidence type="ECO:0000256" key="6">
    <source>
        <dbReference type="ARBA" id="ARBA00019844"/>
    </source>
</evidence>
<sequence>MAEGAVRSVVKKATSSVTKLNARPLLTEATATATTGISNAGFISNVKQQVVKPKALRELEGPTGYPILGTATEYFRKENRGKMHEVQRQFHQKYGKMFKERLGSVTNVSIADPKLVEDLLRKEGKYPLRPPYASWLLYKKLRKQKFGIMSSTGEEWLRNRQAMSQKLLRPKVIGEYVNVMNEVVGSLVDRVKYVRDNHSDGKTVPELPNELSKWGTESVAMVLLEERIGCLDKTVRPESQEFINSVGTMFLTGHQLMVFAESSNALGFMLYNLANSRRVQEKLQNQIEETIGSDWCTYDALQKLPYVKAIVKESLRLVSYSTFIQWEETRNISQIQMNLFLKDGCEMKLKTGVRLQRYPLDLALEVASVDE</sequence>
<keyword evidence="8" id="KW-0349">Heme</keyword>
<evidence type="ECO:0000256" key="18">
    <source>
        <dbReference type="ARBA" id="ARBA00023166"/>
    </source>
</evidence>
<dbReference type="EC" id="1.14.15.6" evidence="5"/>
<keyword evidence="20" id="KW-0755">Steroidogenesis</keyword>
<evidence type="ECO:0000256" key="23">
    <source>
        <dbReference type="ARBA" id="ARBA00033274"/>
    </source>
</evidence>
<evidence type="ECO:0000256" key="21">
    <source>
        <dbReference type="ARBA" id="ARBA00030343"/>
    </source>
</evidence>
<evidence type="ECO:0000256" key="12">
    <source>
        <dbReference type="ARBA" id="ARBA00023002"/>
    </source>
</evidence>
<comment type="pathway">
    <text evidence="3">Lipid metabolism; C21-steroid hormone metabolism.</text>
</comment>
<evidence type="ECO:0000256" key="9">
    <source>
        <dbReference type="ARBA" id="ARBA00022723"/>
    </source>
</evidence>
<comment type="subcellular location">
    <subcellularLocation>
        <location evidence="2">Mitochondrion inner membrane</location>
        <topology evidence="2">Peripheral membrane protein</topology>
    </subcellularLocation>
</comment>
<keyword evidence="15" id="KW-0443">Lipid metabolism</keyword>
<evidence type="ECO:0000256" key="24">
    <source>
        <dbReference type="ARBA" id="ARBA00033394"/>
    </source>
</evidence>
<evidence type="ECO:0000256" key="13">
    <source>
        <dbReference type="ARBA" id="ARBA00023004"/>
    </source>
</evidence>
<dbReference type="PANTHER" id="PTHR24279">
    <property type="entry name" value="CYTOCHROME P450"/>
    <property type="match status" value="1"/>
</dbReference>
<dbReference type="SUPFAM" id="SSF48264">
    <property type="entry name" value="Cytochrome P450"/>
    <property type="match status" value="1"/>
</dbReference>
<keyword evidence="26" id="KW-1185">Reference proteome</keyword>
<keyword evidence="12" id="KW-0560">Oxidoreductase</keyword>
<accession>A0ABQ9EFU5</accession>
<comment type="caution">
    <text evidence="25">The sequence shown here is derived from an EMBL/GenBank/DDBJ whole genome shotgun (WGS) entry which is preliminary data.</text>
</comment>
<dbReference type="InterPro" id="IPR001128">
    <property type="entry name" value="Cyt_P450"/>
</dbReference>
<evidence type="ECO:0000256" key="15">
    <source>
        <dbReference type="ARBA" id="ARBA00023098"/>
    </source>
</evidence>
<keyword evidence="16" id="KW-0496">Mitochondrion</keyword>